<evidence type="ECO:0000256" key="1">
    <source>
        <dbReference type="ARBA" id="ARBA00009186"/>
    </source>
</evidence>
<comment type="similarity">
    <text evidence="1">Belongs to the CcmF/CycK/Ccl1/NrfE/CcsA family.</text>
</comment>
<comment type="caution">
    <text evidence="5">The sequence shown here is derived from an EMBL/GenBank/DDBJ whole genome shotgun (WGS) entry which is preliminary data.</text>
</comment>
<gene>
    <name evidence="5" type="ORF">ENO04_04045</name>
</gene>
<feature type="transmembrane region" description="Helical" evidence="3">
    <location>
        <begin position="249"/>
        <end position="267"/>
    </location>
</feature>
<feature type="transmembrane region" description="Helical" evidence="3">
    <location>
        <begin position="392"/>
        <end position="411"/>
    </location>
</feature>
<feature type="transmembrane region" description="Helical" evidence="3">
    <location>
        <begin position="73"/>
        <end position="100"/>
    </location>
</feature>
<feature type="transmembrane region" description="Helical" evidence="3">
    <location>
        <begin position="151"/>
        <end position="174"/>
    </location>
</feature>
<dbReference type="PRINTS" id="PR01410">
    <property type="entry name" value="CCBIOGENESIS"/>
</dbReference>
<organism evidence="5">
    <name type="scientific">Fervidicoccus fontis</name>
    <dbReference type="NCBI Taxonomy" id="683846"/>
    <lineage>
        <taxon>Archaea</taxon>
        <taxon>Thermoproteota</taxon>
        <taxon>Thermoprotei</taxon>
        <taxon>Fervidicoccales</taxon>
        <taxon>Fervidicoccaceae</taxon>
        <taxon>Fervidicoccus</taxon>
    </lineage>
</organism>
<feature type="transmembrane region" description="Helical" evidence="3">
    <location>
        <begin position="112"/>
        <end position="131"/>
    </location>
</feature>
<feature type="domain" description="Cytochrome c assembly protein" evidence="4">
    <location>
        <begin position="81"/>
        <end position="239"/>
    </location>
</feature>
<evidence type="ECO:0000256" key="2">
    <source>
        <dbReference type="ARBA" id="ARBA00022748"/>
    </source>
</evidence>
<keyword evidence="3" id="KW-1133">Transmembrane helix</keyword>
<dbReference type="InterPro" id="IPR003567">
    <property type="entry name" value="Cyt_c_biogenesis"/>
</dbReference>
<dbReference type="InterPro" id="IPR002541">
    <property type="entry name" value="Cyt_c_assembly"/>
</dbReference>
<feature type="transmembrane region" description="Helical" evidence="3">
    <location>
        <begin position="225"/>
        <end position="242"/>
    </location>
</feature>
<evidence type="ECO:0000259" key="4">
    <source>
        <dbReference type="Pfam" id="PF01578"/>
    </source>
</evidence>
<name>A0A7C1I7N7_9CREN</name>
<feature type="transmembrane region" description="Helical" evidence="3">
    <location>
        <begin position="279"/>
        <end position="296"/>
    </location>
</feature>
<feature type="transmembrane region" description="Helical" evidence="3">
    <location>
        <begin position="360"/>
        <end position="380"/>
    </location>
</feature>
<dbReference type="Pfam" id="PF01578">
    <property type="entry name" value="Cytochrom_C_asm"/>
    <property type="match status" value="1"/>
</dbReference>
<dbReference type="GO" id="GO:0015232">
    <property type="term" value="F:heme transmembrane transporter activity"/>
    <property type="evidence" value="ECO:0007669"/>
    <property type="project" value="InterPro"/>
</dbReference>
<feature type="transmembrane region" description="Helical" evidence="3">
    <location>
        <begin position="6"/>
        <end position="23"/>
    </location>
</feature>
<dbReference type="AlphaFoldDB" id="A0A7C1I7N7"/>
<dbReference type="EMBL" id="DSDY01000127">
    <property type="protein sequence ID" value="HDS10769.1"/>
    <property type="molecule type" value="Genomic_DNA"/>
</dbReference>
<feature type="transmembrane region" description="Helical" evidence="3">
    <location>
        <begin position="186"/>
        <end position="205"/>
    </location>
</feature>
<dbReference type="PANTHER" id="PTHR43653:SF1">
    <property type="entry name" value="CYTOCHROME C-TYPE BIOGENESIS PROTEIN CCMF"/>
    <property type="match status" value="1"/>
</dbReference>
<protein>
    <recommendedName>
        <fullName evidence="4">Cytochrome c assembly protein domain-containing protein</fullName>
    </recommendedName>
</protein>
<feature type="transmembrane region" description="Helical" evidence="3">
    <location>
        <begin position="316"/>
        <end position="340"/>
    </location>
</feature>
<evidence type="ECO:0000313" key="5">
    <source>
        <dbReference type="EMBL" id="HDS10769.1"/>
    </source>
</evidence>
<evidence type="ECO:0000256" key="3">
    <source>
        <dbReference type="SAM" id="Phobius"/>
    </source>
</evidence>
<dbReference type="GO" id="GO:0017004">
    <property type="term" value="P:cytochrome complex assembly"/>
    <property type="evidence" value="ECO:0007669"/>
    <property type="project" value="UniProtKB-KW"/>
</dbReference>
<keyword evidence="3" id="KW-0812">Transmembrane</keyword>
<reference evidence="5" key="1">
    <citation type="journal article" date="2020" name="mSystems">
        <title>Genome- and Community-Level Interaction Insights into Carbon Utilization and Element Cycling Functions of Hydrothermarchaeota in Hydrothermal Sediment.</title>
        <authorList>
            <person name="Zhou Z."/>
            <person name="Liu Y."/>
            <person name="Xu W."/>
            <person name="Pan J."/>
            <person name="Luo Z.H."/>
            <person name="Li M."/>
        </authorList>
    </citation>
    <scope>NUCLEOTIDE SEQUENCE [LARGE SCALE GENOMIC DNA]</scope>
    <source>
        <strain evidence="5">SpSt-123</strain>
    </source>
</reference>
<keyword evidence="2" id="KW-0201">Cytochrome c-type biogenesis</keyword>
<feature type="transmembrane region" description="Helical" evidence="3">
    <location>
        <begin position="935"/>
        <end position="957"/>
    </location>
</feature>
<feature type="transmembrane region" description="Helical" evidence="3">
    <location>
        <begin position="35"/>
        <end position="53"/>
    </location>
</feature>
<accession>A0A7C1I7N7</accession>
<feature type="transmembrane region" description="Helical" evidence="3">
    <location>
        <begin position="459"/>
        <end position="484"/>
    </location>
</feature>
<feature type="transmembrane region" description="Helical" evidence="3">
    <location>
        <begin position="423"/>
        <end position="447"/>
    </location>
</feature>
<sequence length="971" mass="107677">MHYIFILSLATILVLLMEIVMLLMKKKTLLRIIHLPSLMIMIVWLAYLFAFIGNDLSLKAVYENTAEGMSTALRIAASWASGEGAFLYVSLCLAVVVLVLNKRYDLDAKYLIWSNVLLLLFILLTSLNGAFEQTGFKASAGLGLNPLLKNKWMYIHPVLSLLAYGVTIATIPVLLARLNHIVAVNLLRIGWILVTGALFTGAYWSYTTFGWGGYWAWDPVETAQLILWIAITISLHSISMGMETFRFGGLISGASVYLALFITRVGISPLHGFANTRELTGVALIVVLFYLLYLAFSRMELVFSETKRLIREKTPLNVGTTFNFAALLIAFLFLFSSLLVPSVLVLAGKSVSAPMGDSAIRIYHPVLLPIVLLVLVSMPLCSIGRRYSWRTLISLLLGASVVSSLFVYLTYQKALMWSSHSSLSTNIMISILVPFSSLSLASIIIYLAQSLLQREFSRITSVTIAHLGIVLVVIGVLLSGPYAYSKDIFKTSSLQPGVSLDLQGADIKLEEYSYSLSDAKVSISMDNYNTTINQYAAYAQYLMATELTQIVSIIEKAENKLENNGTKWMLENQKIEAVLTNNSYPCVAVLEDNTTENCVIELNDIGVFPLANLEGAMISVQLLLIGNISLTASERVYQSLIDNGGLTINMTVYNPEIKINNTLLESPAFSVLTFNYEQHTFVMPRYLDGKIIIEGSTLIPINGHLKIGEEYHNLPLTINDPQIVMYYALLTNENLKSLINLLKSVSLYRDFAEGKIFKEEVMQLPTSCMQLSSLTTECLAPFKFSTVVPESAYLDINLLGENKMYKSSLRFDVSGEVKGIHGLVPHVVTIRKGLSDVYIVVTSPIYLDQSLGFSISYPDLMVYYVSMIKETHSNEDILRLCTLLASGYYSGAPNIGPVDIVYLSLVLYSYANSYSSVIDKTGLTVQYKYIPGANLVWIGGIVLVVGELLLMISKYLFMERKTNSVEAEPLV</sequence>
<keyword evidence="3" id="KW-0472">Membrane</keyword>
<proteinExistence type="inferred from homology"/>
<dbReference type="PANTHER" id="PTHR43653">
    <property type="entry name" value="CYTOCHROME C ASSEMBLY PROTEIN-RELATED"/>
    <property type="match status" value="1"/>
</dbReference>
<dbReference type="GO" id="GO:0020037">
    <property type="term" value="F:heme binding"/>
    <property type="evidence" value="ECO:0007669"/>
    <property type="project" value="InterPro"/>
</dbReference>
<dbReference type="GO" id="GO:0016020">
    <property type="term" value="C:membrane"/>
    <property type="evidence" value="ECO:0007669"/>
    <property type="project" value="InterPro"/>
</dbReference>